<keyword evidence="9" id="KW-0704">Schiff base</keyword>
<keyword evidence="6" id="KW-0620">Polyamine biosynthesis</keyword>
<dbReference type="InterPro" id="IPR003826">
    <property type="entry name" value="AdoMetDC_fam_prok"/>
</dbReference>
<evidence type="ECO:0000256" key="6">
    <source>
        <dbReference type="ARBA" id="ARBA00023115"/>
    </source>
</evidence>
<sequence length="131" mass="14256">MTSYDFSGVHVMADVYEIDRDAVDDEALIISGLTRGINRSGATLCGTQVKRFSPSGLTALFLLSESHVSVHTYPEQNSLFFDAFTCGSTCDPVLIVEELLAALGPCKHRMKVVNRGVEEARHAVNLALALR</sequence>
<dbReference type="EMBL" id="BMNH01000029">
    <property type="protein sequence ID" value="GGO79794.1"/>
    <property type="molecule type" value="Genomic_DNA"/>
</dbReference>
<dbReference type="Pfam" id="PF02675">
    <property type="entry name" value="AdoMet_dc"/>
    <property type="match status" value="1"/>
</dbReference>
<comment type="caution">
    <text evidence="11">The sequence shown here is derived from an EMBL/GenBank/DDBJ whole genome shotgun (WGS) entry which is preliminary data.</text>
</comment>
<dbReference type="InterPro" id="IPR017716">
    <property type="entry name" value="S-AdoMet_deCOase_pro-enz"/>
</dbReference>
<accession>A0A917ZDF2</accession>
<name>A0A917ZDF2_9ACTN</name>
<keyword evidence="5" id="KW-0745">Spermidine biosynthesis</keyword>
<keyword evidence="3" id="KW-0210">Decarboxylase</keyword>
<evidence type="ECO:0000256" key="4">
    <source>
        <dbReference type="ARBA" id="ARBA00022813"/>
    </source>
</evidence>
<reference evidence="11" key="2">
    <citation type="submission" date="2020-09" db="EMBL/GenBank/DDBJ databases">
        <authorList>
            <person name="Sun Q."/>
            <person name="Zhou Y."/>
        </authorList>
    </citation>
    <scope>NUCLEOTIDE SEQUENCE</scope>
    <source>
        <strain evidence="11">CGMCC 4.7368</strain>
    </source>
</reference>
<keyword evidence="7" id="KW-0865">Zymogen</keyword>
<keyword evidence="4" id="KW-0068">Autocatalytic cleavage</keyword>
<proteinExistence type="predicted"/>
<dbReference type="AlphaFoldDB" id="A0A917ZDF2"/>
<evidence type="ECO:0000313" key="12">
    <source>
        <dbReference type="Proteomes" id="UP000646523"/>
    </source>
</evidence>
<evidence type="ECO:0000256" key="9">
    <source>
        <dbReference type="ARBA" id="ARBA00023270"/>
    </source>
</evidence>
<organism evidence="11 12">
    <name type="scientific">Nonomuraea cavernae</name>
    <dbReference type="NCBI Taxonomy" id="2045107"/>
    <lineage>
        <taxon>Bacteria</taxon>
        <taxon>Bacillati</taxon>
        <taxon>Actinomycetota</taxon>
        <taxon>Actinomycetes</taxon>
        <taxon>Streptosporangiales</taxon>
        <taxon>Streptosporangiaceae</taxon>
        <taxon>Nonomuraea</taxon>
    </lineage>
</organism>
<evidence type="ECO:0000313" key="11">
    <source>
        <dbReference type="EMBL" id="GGO79794.1"/>
    </source>
</evidence>
<dbReference type="SUPFAM" id="SSF56276">
    <property type="entry name" value="S-adenosylmethionine decarboxylase"/>
    <property type="match status" value="1"/>
</dbReference>
<dbReference type="PANTHER" id="PTHR33866:SF2">
    <property type="entry name" value="S-ADENOSYLMETHIONINE DECARBOXYLASE PROENZYME"/>
    <property type="match status" value="1"/>
</dbReference>
<evidence type="ECO:0000256" key="8">
    <source>
        <dbReference type="ARBA" id="ARBA00023239"/>
    </source>
</evidence>
<evidence type="ECO:0000256" key="2">
    <source>
        <dbReference type="ARBA" id="ARBA00022691"/>
    </source>
</evidence>
<keyword evidence="8" id="KW-0456">Lyase</keyword>
<dbReference type="GO" id="GO:0005829">
    <property type="term" value="C:cytosol"/>
    <property type="evidence" value="ECO:0007669"/>
    <property type="project" value="TreeGrafter"/>
</dbReference>
<dbReference type="GO" id="GO:0004014">
    <property type="term" value="F:adenosylmethionine decarboxylase activity"/>
    <property type="evidence" value="ECO:0007669"/>
    <property type="project" value="InterPro"/>
</dbReference>
<evidence type="ECO:0000256" key="1">
    <source>
        <dbReference type="ARBA" id="ARBA00001928"/>
    </source>
</evidence>
<dbReference type="PANTHER" id="PTHR33866">
    <property type="entry name" value="S-ADENOSYLMETHIONINE DECARBOXYLASE PROENZYME"/>
    <property type="match status" value="1"/>
</dbReference>
<evidence type="ECO:0000256" key="10">
    <source>
        <dbReference type="ARBA" id="ARBA00023317"/>
    </source>
</evidence>
<dbReference type="RefSeq" id="WP_189128025.1">
    <property type="nucleotide sequence ID" value="NZ_BMNH01000029.1"/>
</dbReference>
<keyword evidence="12" id="KW-1185">Reference proteome</keyword>
<protein>
    <submittedName>
        <fullName evidence="11">S-adenosylmethionine decarboxylase proenzyme</fullName>
    </submittedName>
</protein>
<evidence type="ECO:0000256" key="3">
    <source>
        <dbReference type="ARBA" id="ARBA00022793"/>
    </source>
</evidence>
<keyword evidence="2" id="KW-0949">S-adenosyl-L-methionine</keyword>
<keyword evidence="10" id="KW-0670">Pyruvate</keyword>
<gene>
    <name evidence="11" type="primary">speD</name>
    <name evidence="11" type="ORF">GCM10012289_64970</name>
</gene>
<evidence type="ECO:0000256" key="7">
    <source>
        <dbReference type="ARBA" id="ARBA00023145"/>
    </source>
</evidence>
<dbReference type="NCBIfam" id="TIGR03330">
    <property type="entry name" value="SAM_DCase_Bsu"/>
    <property type="match status" value="1"/>
</dbReference>
<dbReference type="InterPro" id="IPR016067">
    <property type="entry name" value="S-AdoMet_deCO2ase_core"/>
</dbReference>
<dbReference type="GO" id="GO:0008295">
    <property type="term" value="P:spermidine biosynthetic process"/>
    <property type="evidence" value="ECO:0007669"/>
    <property type="project" value="UniProtKB-KW"/>
</dbReference>
<dbReference type="Gene3D" id="3.60.90.10">
    <property type="entry name" value="S-adenosylmethionine decarboxylase"/>
    <property type="match status" value="1"/>
</dbReference>
<comment type="cofactor">
    <cofactor evidence="1">
        <name>pyruvate</name>
        <dbReference type="ChEBI" id="CHEBI:15361"/>
    </cofactor>
</comment>
<dbReference type="Proteomes" id="UP000646523">
    <property type="component" value="Unassembled WGS sequence"/>
</dbReference>
<evidence type="ECO:0000256" key="5">
    <source>
        <dbReference type="ARBA" id="ARBA00023066"/>
    </source>
</evidence>
<reference evidence="11" key="1">
    <citation type="journal article" date="2014" name="Int. J. Syst. Evol. Microbiol.">
        <title>Complete genome sequence of Corynebacterium casei LMG S-19264T (=DSM 44701T), isolated from a smear-ripened cheese.</title>
        <authorList>
            <consortium name="US DOE Joint Genome Institute (JGI-PGF)"/>
            <person name="Walter F."/>
            <person name="Albersmeier A."/>
            <person name="Kalinowski J."/>
            <person name="Ruckert C."/>
        </authorList>
    </citation>
    <scope>NUCLEOTIDE SEQUENCE</scope>
    <source>
        <strain evidence="11">CGMCC 4.7368</strain>
    </source>
</reference>